<name>A0AAJ0EW44_9PEZI</name>
<reference evidence="1" key="1">
    <citation type="submission" date="2021-06" db="EMBL/GenBank/DDBJ databases">
        <title>Comparative genomics, transcriptomics and evolutionary studies reveal genomic signatures of adaptation to plant cell wall in hemibiotrophic fungi.</title>
        <authorList>
            <consortium name="DOE Joint Genome Institute"/>
            <person name="Baroncelli R."/>
            <person name="Diaz J.F."/>
            <person name="Benocci T."/>
            <person name="Peng M."/>
            <person name="Battaglia E."/>
            <person name="Haridas S."/>
            <person name="Andreopoulos W."/>
            <person name="Labutti K."/>
            <person name="Pangilinan J."/>
            <person name="Floch G.L."/>
            <person name="Makela M.R."/>
            <person name="Henrissat B."/>
            <person name="Grigoriev I.V."/>
            <person name="Crouch J.A."/>
            <person name="De Vries R.P."/>
            <person name="Sukno S.A."/>
            <person name="Thon M.R."/>
        </authorList>
    </citation>
    <scope>NUCLEOTIDE SEQUENCE</scope>
    <source>
        <strain evidence="1">CBS 193.32</strain>
    </source>
</reference>
<protein>
    <submittedName>
        <fullName evidence="1">Uncharacterized protein</fullName>
    </submittedName>
</protein>
<comment type="caution">
    <text evidence="1">The sequence shown here is derived from an EMBL/GenBank/DDBJ whole genome shotgun (WGS) entry which is preliminary data.</text>
</comment>
<keyword evidence="2" id="KW-1185">Reference proteome</keyword>
<sequence length="146" mass="16335">MDLISPKIKQAYFNKSHFMANDEHAEMATQFKLSSGEHAVVVFAELGRAKGRRTVHRAHFIQELLEEGVVPHHRVHFNKRTSEMEEDPITRKPLFHSKMALKISLTLFSARKVSTARLASLSSGLIIRAPLRSTTTNGVSSTPSSL</sequence>
<accession>A0AAJ0EW44</accession>
<dbReference type="GeneID" id="85457123"/>
<dbReference type="RefSeq" id="XP_060427827.1">
    <property type="nucleotide sequence ID" value="XM_060572597.1"/>
</dbReference>
<gene>
    <name evidence="1" type="ORF">BDP55DRAFT_633772</name>
</gene>
<proteinExistence type="predicted"/>
<dbReference type="EMBL" id="JAHMHR010000029">
    <property type="protein sequence ID" value="KAK1673824.1"/>
    <property type="molecule type" value="Genomic_DNA"/>
</dbReference>
<dbReference type="Proteomes" id="UP001224890">
    <property type="component" value="Unassembled WGS sequence"/>
</dbReference>
<organism evidence="1 2">
    <name type="scientific">Colletotrichum godetiae</name>
    <dbReference type="NCBI Taxonomy" id="1209918"/>
    <lineage>
        <taxon>Eukaryota</taxon>
        <taxon>Fungi</taxon>
        <taxon>Dikarya</taxon>
        <taxon>Ascomycota</taxon>
        <taxon>Pezizomycotina</taxon>
        <taxon>Sordariomycetes</taxon>
        <taxon>Hypocreomycetidae</taxon>
        <taxon>Glomerellales</taxon>
        <taxon>Glomerellaceae</taxon>
        <taxon>Colletotrichum</taxon>
        <taxon>Colletotrichum acutatum species complex</taxon>
    </lineage>
</organism>
<evidence type="ECO:0000313" key="1">
    <source>
        <dbReference type="EMBL" id="KAK1673824.1"/>
    </source>
</evidence>
<dbReference type="AlphaFoldDB" id="A0AAJ0EW44"/>
<evidence type="ECO:0000313" key="2">
    <source>
        <dbReference type="Proteomes" id="UP001224890"/>
    </source>
</evidence>